<dbReference type="Pfam" id="PF00566">
    <property type="entry name" value="RabGAP-TBC"/>
    <property type="match status" value="1"/>
</dbReference>
<evidence type="ECO:0000259" key="1">
    <source>
        <dbReference type="PROSITE" id="PS50086"/>
    </source>
</evidence>
<proteinExistence type="predicted"/>
<dbReference type="SMART" id="SM00164">
    <property type="entry name" value="TBC"/>
    <property type="match status" value="1"/>
</dbReference>
<dbReference type="EMBL" id="RCHU01000013">
    <property type="protein sequence ID" value="TKS18119.1"/>
    <property type="molecule type" value="Genomic_DNA"/>
</dbReference>
<dbReference type="Gene3D" id="1.10.472.80">
    <property type="entry name" value="Ypt/Rab-GAP domain of gyp1p, domain 3"/>
    <property type="match status" value="1"/>
</dbReference>
<name>A0A4U5R503_POPAL</name>
<feature type="domain" description="Rab-GAP TBC" evidence="1">
    <location>
        <begin position="63"/>
        <end position="345"/>
    </location>
</feature>
<dbReference type="Gene3D" id="1.10.8.270">
    <property type="entry name" value="putative rabgap domain of human tbc1 domain family member 14 like domains"/>
    <property type="match status" value="1"/>
</dbReference>
<dbReference type="PANTHER" id="PTHR22957:SF597">
    <property type="entry name" value="RAB-GAP TBC DOMAIN-CONTAINING PROTEIN"/>
    <property type="match status" value="1"/>
</dbReference>
<dbReference type="GO" id="GO:0005096">
    <property type="term" value="F:GTPase activator activity"/>
    <property type="evidence" value="ECO:0007669"/>
    <property type="project" value="TreeGrafter"/>
</dbReference>
<evidence type="ECO:0000313" key="2">
    <source>
        <dbReference type="EMBL" id="TKS18119.1"/>
    </source>
</evidence>
<comment type="caution">
    <text evidence="2">The sequence shown here is derived from an EMBL/GenBank/DDBJ whole genome shotgun (WGS) entry which is preliminary data.</text>
</comment>
<dbReference type="PROSITE" id="PS50086">
    <property type="entry name" value="TBC_RABGAP"/>
    <property type="match status" value="1"/>
</dbReference>
<sequence length="458" mass="52504">MWRDPGQPADSYYQVRPECTDVPKSKFKIKAGKTLSSRKWQAAFTPEGYLDISKTLGRIYRGGIHPSIRGEVWEFLLGCYDPKSTFDERDQIRQRRRVQYVRWKEECRQIFPIVGSGKFITAPVITEDGQPIQEPLVILETNQDRGPSQDGNSAEIGSSHAYATNQSRTNASCSEMVRELTSHGPLDQKVIQWMLTLHQIGLDVHRTDRTLVFYEKQENLSKLWDILAVYAWIDTDVGYCQGMSDLCSPMIMLLEDEADAFWCFERLMRRLRGNFRCTGRTVGVETQLSNLAEITQVIDPKLHQHLDALGGGDYLFAFRMLMVLFRREFSFCDSLYLWEMMWALEYDPDLFSVYEELELNGEKREGSKGRAKSIRHYGKFERENMKNGAANSEGPLPMSVFLVASVLKDKSSMLLHEARGLDDVVKILNDMTGNLDAKKACSGAMKLHRKYLKKAKKA</sequence>
<protein>
    <submittedName>
        <fullName evidence="2">TBC1 domain family member 17-like isoform X1</fullName>
    </submittedName>
</protein>
<accession>A0A4U5R503</accession>
<dbReference type="InterPro" id="IPR035969">
    <property type="entry name" value="Rab-GAP_TBC_sf"/>
</dbReference>
<dbReference type="FunFam" id="1.10.8.270:FF:000025">
    <property type="entry name" value="TBC1 domain family member 15-like"/>
    <property type="match status" value="1"/>
</dbReference>
<dbReference type="AlphaFoldDB" id="A0A4U5R503"/>
<dbReference type="STRING" id="43335.A0A4U5R503"/>
<dbReference type="SUPFAM" id="SSF47923">
    <property type="entry name" value="Ypt/Rab-GAP domain of gyp1p"/>
    <property type="match status" value="2"/>
</dbReference>
<dbReference type="PANTHER" id="PTHR22957">
    <property type="entry name" value="TBC1 DOMAIN FAMILY MEMBER GTPASE-ACTIVATING PROTEIN"/>
    <property type="match status" value="1"/>
</dbReference>
<dbReference type="InterPro" id="IPR000195">
    <property type="entry name" value="Rab-GAP-TBC_dom"/>
</dbReference>
<reference evidence="2" key="1">
    <citation type="submission" date="2018-10" db="EMBL/GenBank/DDBJ databases">
        <title>Population genomic analysis revealed the cold adaptation of white poplar.</title>
        <authorList>
            <person name="Liu Y.-J."/>
        </authorList>
    </citation>
    <scope>NUCLEOTIDE SEQUENCE [LARGE SCALE GENOMIC DNA]</scope>
    <source>
        <strain evidence="2">PAL-ZL1</strain>
    </source>
</reference>
<organism evidence="2">
    <name type="scientific">Populus alba</name>
    <name type="common">White poplar</name>
    <dbReference type="NCBI Taxonomy" id="43335"/>
    <lineage>
        <taxon>Eukaryota</taxon>
        <taxon>Viridiplantae</taxon>
        <taxon>Streptophyta</taxon>
        <taxon>Embryophyta</taxon>
        <taxon>Tracheophyta</taxon>
        <taxon>Spermatophyta</taxon>
        <taxon>Magnoliopsida</taxon>
        <taxon>eudicotyledons</taxon>
        <taxon>Gunneridae</taxon>
        <taxon>Pentapetalae</taxon>
        <taxon>rosids</taxon>
        <taxon>fabids</taxon>
        <taxon>Malpighiales</taxon>
        <taxon>Salicaceae</taxon>
        <taxon>Saliceae</taxon>
        <taxon>Populus</taxon>
    </lineage>
</organism>
<gene>
    <name evidence="2" type="ORF">D5086_0000006020</name>
</gene>